<protein>
    <submittedName>
        <fullName evidence="1">Uncharacterized protein</fullName>
    </submittedName>
</protein>
<reference evidence="1" key="2">
    <citation type="submission" date="2020-09" db="EMBL/GenBank/DDBJ databases">
        <authorList>
            <person name="Sun Q."/>
            <person name="Zhou Y."/>
        </authorList>
    </citation>
    <scope>NUCLEOTIDE SEQUENCE</scope>
    <source>
        <strain evidence="1">CGMCC 4.7110</strain>
    </source>
</reference>
<reference evidence="1" key="1">
    <citation type="journal article" date="2014" name="Int. J. Syst. Evol. Microbiol.">
        <title>Complete genome sequence of Corynebacterium casei LMG S-19264T (=DSM 44701T), isolated from a smear-ripened cheese.</title>
        <authorList>
            <consortium name="US DOE Joint Genome Institute (JGI-PGF)"/>
            <person name="Walter F."/>
            <person name="Albersmeier A."/>
            <person name="Kalinowski J."/>
            <person name="Ruckert C."/>
        </authorList>
    </citation>
    <scope>NUCLEOTIDE SEQUENCE</scope>
    <source>
        <strain evidence="1">CGMCC 4.7110</strain>
    </source>
</reference>
<accession>A0A917XRD2</accession>
<name>A0A917XRD2_9ACTN</name>
<proteinExistence type="predicted"/>
<organism evidence="1 2">
    <name type="scientific">Streptomyces fuscichromogenes</name>
    <dbReference type="NCBI Taxonomy" id="1324013"/>
    <lineage>
        <taxon>Bacteria</taxon>
        <taxon>Bacillati</taxon>
        <taxon>Actinomycetota</taxon>
        <taxon>Actinomycetes</taxon>
        <taxon>Kitasatosporales</taxon>
        <taxon>Streptomycetaceae</taxon>
        <taxon>Streptomyces</taxon>
    </lineage>
</organism>
<gene>
    <name evidence="1" type="ORF">GCM10011578_100440</name>
</gene>
<keyword evidence="2" id="KW-1185">Reference proteome</keyword>
<evidence type="ECO:0000313" key="2">
    <source>
        <dbReference type="Proteomes" id="UP000653411"/>
    </source>
</evidence>
<dbReference type="AlphaFoldDB" id="A0A917XRD2"/>
<evidence type="ECO:0000313" key="1">
    <source>
        <dbReference type="EMBL" id="GGN47090.1"/>
    </source>
</evidence>
<dbReference type="EMBL" id="BMML01000061">
    <property type="protein sequence ID" value="GGN47090.1"/>
    <property type="molecule type" value="Genomic_DNA"/>
</dbReference>
<comment type="caution">
    <text evidence="1">The sequence shown here is derived from an EMBL/GenBank/DDBJ whole genome shotgun (WGS) entry which is preliminary data.</text>
</comment>
<dbReference type="Proteomes" id="UP000653411">
    <property type="component" value="Unassembled WGS sequence"/>
</dbReference>
<sequence>MLEQLADAETLAAELRDLSSPMPADTLARVAALQRNWERVAAGAVDLEVQRVTVPDFPPGGPTD</sequence>